<gene>
    <name evidence="6" type="ORF">D0Y65_036773</name>
</gene>
<dbReference type="PANTHER" id="PTHR31250">
    <property type="entry name" value="IQ DOMAIN-CONTAINING PROTEIN IQM3"/>
    <property type="match status" value="1"/>
</dbReference>
<reference evidence="6 7" key="1">
    <citation type="submission" date="2018-09" db="EMBL/GenBank/DDBJ databases">
        <title>A high-quality reference genome of wild soybean provides a powerful tool to mine soybean genomes.</title>
        <authorList>
            <person name="Xie M."/>
            <person name="Chung C.Y.L."/>
            <person name="Li M.-W."/>
            <person name="Wong F.-L."/>
            <person name="Chan T.-F."/>
            <person name="Lam H.-M."/>
        </authorList>
    </citation>
    <scope>NUCLEOTIDE SEQUENCE [LARGE SCALE GENOMIC DNA]</scope>
    <source>
        <strain evidence="7">cv. W05</strain>
        <tissue evidence="6">Hypocotyl of etiolated seedlings</tissue>
    </source>
</reference>
<keyword evidence="7" id="KW-1185">Reference proteome</keyword>
<name>A0A445HGG6_GLYSO</name>
<keyword evidence="4" id="KW-0539">Nucleus</keyword>
<comment type="subcellular location">
    <subcellularLocation>
        <location evidence="2">Cytoplasm</location>
    </subcellularLocation>
    <subcellularLocation>
        <location evidence="1">Nucleus</location>
    </subcellularLocation>
</comment>
<dbReference type="Gramene" id="XM_028340047.1">
    <property type="protein sequence ID" value="XP_028195848.1"/>
    <property type="gene ID" value="LOC114380916"/>
</dbReference>
<dbReference type="EMBL" id="QZWG01000013">
    <property type="protein sequence ID" value="RZB72679.1"/>
    <property type="molecule type" value="Genomic_DNA"/>
</dbReference>
<feature type="region of interest" description="Disordered" evidence="5">
    <location>
        <begin position="1"/>
        <end position="32"/>
    </location>
</feature>
<feature type="region of interest" description="Disordered" evidence="5">
    <location>
        <begin position="327"/>
        <end position="380"/>
    </location>
</feature>
<dbReference type="AlphaFoldDB" id="A0A445HGG6"/>
<keyword evidence="3" id="KW-0963">Cytoplasm</keyword>
<protein>
    <submittedName>
        <fullName evidence="6">IQ domain-containing protein IQM3</fullName>
    </submittedName>
</protein>
<evidence type="ECO:0000256" key="5">
    <source>
        <dbReference type="SAM" id="MobiDB-lite"/>
    </source>
</evidence>
<dbReference type="GO" id="GO:0005634">
    <property type="term" value="C:nucleus"/>
    <property type="evidence" value="ECO:0007669"/>
    <property type="project" value="UniProtKB-SubCell"/>
</dbReference>
<accession>A0A445HGG6</accession>
<sequence>MEVQTHTLDIHQPQFRSSEYPNPTFPHSLHDPPIQTLTHAPGRACPQTNAALKVQKVYRSYRTRRRLADSAVVAEELWWQVIDFARLNHSTISFFNLPESAASRWSRVKLNASKVGKGLSLDAKAQKLAFQHWIEAIDPRHRYGHNLHYYYEEWCKTDSGQPFFYWLDLGNGKNIDLEQCPRSKLRKQCIKYLGPQEREHYEYIVCEGNIIHKQSGDFLHTREDSKDAKWIFVMSTSKKLYAGKKKKGLFHHSSFLAGGATVAAGRLEAEHGILKSISAYSGHYRPTNDALNSFISYLKENGVDIDEVEIRNPKDDTDIYEDGKLSEIATAPEDSSNGNIPELGVSEEADNTTSSNTEEPQLGSVGSYKRTLSGGLQSPRADVPKKAILQRINSKKATKSYQLGHQLSHRWSTGAGPRIGCVADYPVELRLQALEMLNLSPKVPPSPSSYRLVGGLVPPTTNGTRIDTDENSVH</sequence>
<dbReference type="Proteomes" id="UP000289340">
    <property type="component" value="Chromosome 13"/>
</dbReference>
<dbReference type="CDD" id="cd23767">
    <property type="entry name" value="IQCD"/>
    <property type="match status" value="1"/>
</dbReference>
<proteinExistence type="predicted"/>
<dbReference type="PROSITE" id="PS50096">
    <property type="entry name" value="IQ"/>
    <property type="match status" value="1"/>
</dbReference>
<evidence type="ECO:0000313" key="7">
    <source>
        <dbReference type="Proteomes" id="UP000289340"/>
    </source>
</evidence>
<comment type="caution">
    <text evidence="6">The sequence shown here is derived from an EMBL/GenBank/DDBJ whole genome shotgun (WGS) entry which is preliminary data.</text>
</comment>
<evidence type="ECO:0000256" key="1">
    <source>
        <dbReference type="ARBA" id="ARBA00004123"/>
    </source>
</evidence>
<dbReference type="GO" id="GO:0005737">
    <property type="term" value="C:cytoplasm"/>
    <property type="evidence" value="ECO:0007669"/>
    <property type="project" value="UniProtKB-SubCell"/>
</dbReference>
<evidence type="ECO:0000313" key="6">
    <source>
        <dbReference type="EMBL" id="RZB72679.1"/>
    </source>
</evidence>
<evidence type="ECO:0000256" key="2">
    <source>
        <dbReference type="ARBA" id="ARBA00004496"/>
    </source>
</evidence>
<dbReference type="PANTHER" id="PTHR31250:SF10">
    <property type="entry name" value="IQ DOMAIN-CONTAINING PROTEIN IQM3"/>
    <property type="match status" value="1"/>
</dbReference>
<evidence type="ECO:0000256" key="3">
    <source>
        <dbReference type="ARBA" id="ARBA00022490"/>
    </source>
</evidence>
<feature type="region of interest" description="Disordered" evidence="5">
    <location>
        <begin position="445"/>
        <end position="474"/>
    </location>
</feature>
<evidence type="ECO:0000256" key="4">
    <source>
        <dbReference type="ARBA" id="ARBA00023242"/>
    </source>
</evidence>
<organism evidence="6 7">
    <name type="scientific">Glycine soja</name>
    <name type="common">Wild soybean</name>
    <dbReference type="NCBI Taxonomy" id="3848"/>
    <lineage>
        <taxon>Eukaryota</taxon>
        <taxon>Viridiplantae</taxon>
        <taxon>Streptophyta</taxon>
        <taxon>Embryophyta</taxon>
        <taxon>Tracheophyta</taxon>
        <taxon>Spermatophyta</taxon>
        <taxon>Magnoliopsida</taxon>
        <taxon>eudicotyledons</taxon>
        <taxon>Gunneridae</taxon>
        <taxon>Pentapetalae</taxon>
        <taxon>rosids</taxon>
        <taxon>fabids</taxon>
        <taxon>Fabales</taxon>
        <taxon>Fabaceae</taxon>
        <taxon>Papilionoideae</taxon>
        <taxon>50 kb inversion clade</taxon>
        <taxon>NPAAA clade</taxon>
        <taxon>indigoferoid/millettioid clade</taxon>
        <taxon>Phaseoleae</taxon>
        <taxon>Glycine</taxon>
        <taxon>Glycine subgen. Soja</taxon>
    </lineage>
</organism>
<dbReference type="InterPro" id="IPR044159">
    <property type="entry name" value="IQM"/>
</dbReference>